<feature type="transmembrane region" description="Helical" evidence="5">
    <location>
        <begin position="47"/>
        <end position="70"/>
    </location>
</feature>
<dbReference type="GO" id="GO:0003254">
    <property type="term" value="P:regulation of membrane depolarization"/>
    <property type="evidence" value="ECO:0007669"/>
    <property type="project" value="TreeGrafter"/>
</dbReference>
<dbReference type="GO" id="GO:0098855">
    <property type="term" value="C:HCN channel complex"/>
    <property type="evidence" value="ECO:0007669"/>
    <property type="project" value="TreeGrafter"/>
</dbReference>
<organism evidence="7 8">
    <name type="scientific">Symbiodinium natans</name>
    <dbReference type="NCBI Taxonomy" id="878477"/>
    <lineage>
        <taxon>Eukaryota</taxon>
        <taxon>Sar</taxon>
        <taxon>Alveolata</taxon>
        <taxon>Dinophyceae</taxon>
        <taxon>Suessiales</taxon>
        <taxon>Symbiodiniaceae</taxon>
        <taxon>Symbiodinium</taxon>
    </lineage>
</organism>
<dbReference type="EMBL" id="CAJNDS010001369">
    <property type="protein sequence ID" value="CAE7256844.1"/>
    <property type="molecule type" value="Genomic_DNA"/>
</dbReference>
<evidence type="ECO:0000256" key="2">
    <source>
        <dbReference type="ARBA" id="ARBA00022692"/>
    </source>
</evidence>
<evidence type="ECO:0000256" key="1">
    <source>
        <dbReference type="ARBA" id="ARBA00004141"/>
    </source>
</evidence>
<dbReference type="Pfam" id="PF00520">
    <property type="entry name" value="Ion_trans"/>
    <property type="match status" value="1"/>
</dbReference>
<dbReference type="InterPro" id="IPR051413">
    <property type="entry name" value="K/Na_HCN_channel"/>
</dbReference>
<evidence type="ECO:0000256" key="3">
    <source>
        <dbReference type="ARBA" id="ARBA00022989"/>
    </source>
</evidence>
<accession>A0A812M2Z9</accession>
<dbReference type="GO" id="GO:0035725">
    <property type="term" value="P:sodium ion transmembrane transport"/>
    <property type="evidence" value="ECO:0007669"/>
    <property type="project" value="TreeGrafter"/>
</dbReference>
<name>A0A812M2Z9_9DINO</name>
<keyword evidence="4 5" id="KW-0472">Membrane</keyword>
<keyword evidence="8" id="KW-1185">Reference proteome</keyword>
<dbReference type="InterPro" id="IPR018490">
    <property type="entry name" value="cNMP-bd_dom_sf"/>
</dbReference>
<proteinExistence type="predicted"/>
<keyword evidence="2 5" id="KW-0812">Transmembrane</keyword>
<comment type="subcellular location">
    <subcellularLocation>
        <location evidence="1">Membrane</location>
        <topology evidence="1">Multi-pass membrane protein</topology>
    </subcellularLocation>
</comment>
<dbReference type="GO" id="GO:0005249">
    <property type="term" value="F:voltage-gated potassium channel activity"/>
    <property type="evidence" value="ECO:0007669"/>
    <property type="project" value="TreeGrafter"/>
</dbReference>
<gene>
    <name evidence="7" type="primary">HCN2</name>
    <name evidence="7" type="ORF">SNAT2548_LOCUS13221</name>
</gene>
<dbReference type="PANTHER" id="PTHR45689:SF5">
    <property type="entry name" value="I[[H]] CHANNEL, ISOFORM E"/>
    <property type="match status" value="1"/>
</dbReference>
<dbReference type="OrthoDB" id="421226at2759"/>
<evidence type="ECO:0000313" key="8">
    <source>
        <dbReference type="Proteomes" id="UP000604046"/>
    </source>
</evidence>
<dbReference type="SUPFAM" id="SSF51206">
    <property type="entry name" value="cAMP-binding domain-like"/>
    <property type="match status" value="1"/>
</dbReference>
<dbReference type="Gene3D" id="1.10.287.70">
    <property type="match status" value="1"/>
</dbReference>
<reference evidence="7" key="1">
    <citation type="submission" date="2021-02" db="EMBL/GenBank/DDBJ databases">
        <authorList>
            <person name="Dougan E. K."/>
            <person name="Rhodes N."/>
            <person name="Thang M."/>
            <person name="Chan C."/>
        </authorList>
    </citation>
    <scope>NUCLEOTIDE SEQUENCE</scope>
</reference>
<evidence type="ECO:0000256" key="5">
    <source>
        <dbReference type="SAM" id="Phobius"/>
    </source>
</evidence>
<dbReference type="SUPFAM" id="SSF81324">
    <property type="entry name" value="Voltage-gated potassium channels"/>
    <property type="match status" value="1"/>
</dbReference>
<protein>
    <submittedName>
        <fullName evidence="7">HCN2 protein</fullName>
    </submittedName>
</protein>
<evidence type="ECO:0000259" key="6">
    <source>
        <dbReference type="Pfam" id="PF00520"/>
    </source>
</evidence>
<dbReference type="PANTHER" id="PTHR45689">
    <property type="entry name" value="I[[H]] CHANNEL, ISOFORM E"/>
    <property type="match status" value="1"/>
</dbReference>
<dbReference type="Proteomes" id="UP000604046">
    <property type="component" value="Unassembled WGS sequence"/>
</dbReference>
<feature type="domain" description="Ion transport" evidence="6">
    <location>
        <begin position="224"/>
        <end position="469"/>
    </location>
</feature>
<comment type="caution">
    <text evidence="7">The sequence shown here is derived from an EMBL/GenBank/DDBJ whole genome shotgun (WGS) entry which is preliminary data.</text>
</comment>
<evidence type="ECO:0000256" key="4">
    <source>
        <dbReference type="ARBA" id="ARBA00023136"/>
    </source>
</evidence>
<dbReference type="InterPro" id="IPR005821">
    <property type="entry name" value="Ion_trans_dom"/>
</dbReference>
<evidence type="ECO:0000313" key="7">
    <source>
        <dbReference type="EMBL" id="CAE7256844.1"/>
    </source>
</evidence>
<dbReference type="AlphaFoldDB" id="A0A812M2Z9"/>
<keyword evidence="3 5" id="KW-1133">Transmembrane helix</keyword>
<sequence>MAGKTFESSSRGCLKFEAGRPVVTYVQSRPKERALRAHPRRKQPGQLLLRAAISSFLLEIVALALGYFAMEEEHDSSENRPASRFWELHQRLAECYVQDMAGRTEKRLPDSFQSFVAKRRSSQQAMSPVITERREVNITTLLDSKGKARTETDITLAPLPCWKQHKSEHRTSSNRAVSVDALMSSLPKRSGSFTAGGKDGVGLELPLRGRASSLVLHPGGARRTVWNIAVALGVLHDLIFVPMYVFNLPDTTFFKVMEWVTQIFWNVDLIVSLFTGYYDEGMLVLELKKTVMNYAKTWMIFDVCLITLDWSIVWIDTLGADQGDFVQWSRTISMLRILRLLRMLRWVKLRRVNEVFQELLHTQAASLYYSLFGSIARLLILNHLVACCWYAVGNIGGETGWVAADGLETHSLYHKYVVCLNWAFAQLSVGSSELVPASTFEFSFCVLVAFRSLITYSTLISTMTSLLSGLSKIKEDENTEFRMLRSYLVFHDIGKELQQKVTRFLQHQYGLRQQAKSADAQVPLLELLSSRLQGELSFAKYRKALERLAFVDELLMSNDLVLMQVLHKLAVKAVRDTVAAGKDVIFLAGDVASASFFKVSGDLTYFHSNEQYEIVNSTWISEHCLWTPWVHLGDLVSQDFSRLVVIHVQEFCDILRENARAHSAAANYAKDFIASMRTRPLWTDILPQKETLAGVSEREVTLPLKCCDRLRAQWLGTRAAPTSDPRVSPLDFHVIRPDEDASVG</sequence>